<reference evidence="3" key="1">
    <citation type="journal article" date="2019" name="Int. J. Syst. Evol. Microbiol.">
        <title>The Global Catalogue of Microorganisms (GCM) 10K type strain sequencing project: providing services to taxonomists for standard genome sequencing and annotation.</title>
        <authorList>
            <consortium name="The Broad Institute Genomics Platform"/>
            <consortium name="The Broad Institute Genome Sequencing Center for Infectious Disease"/>
            <person name="Wu L."/>
            <person name="Ma J."/>
        </authorList>
    </citation>
    <scope>NUCLEOTIDE SEQUENCE [LARGE SCALE GENOMIC DNA]</scope>
    <source>
        <strain evidence="3">CCUG 59778</strain>
    </source>
</reference>
<dbReference type="InterPro" id="IPR001387">
    <property type="entry name" value="Cro/C1-type_HTH"/>
</dbReference>
<dbReference type="SMART" id="SM00530">
    <property type="entry name" value="HTH_XRE"/>
    <property type="match status" value="1"/>
</dbReference>
<organism evidence="2 3">
    <name type="scientific">Actinokineospora guangxiensis</name>
    <dbReference type="NCBI Taxonomy" id="1490288"/>
    <lineage>
        <taxon>Bacteria</taxon>
        <taxon>Bacillati</taxon>
        <taxon>Actinomycetota</taxon>
        <taxon>Actinomycetes</taxon>
        <taxon>Pseudonocardiales</taxon>
        <taxon>Pseudonocardiaceae</taxon>
        <taxon>Actinokineospora</taxon>
    </lineage>
</organism>
<accession>A0ABW0EQV0</accession>
<protein>
    <submittedName>
        <fullName evidence="2">Helix-turn-helix domain-containing protein</fullName>
    </submittedName>
</protein>
<evidence type="ECO:0000259" key="1">
    <source>
        <dbReference type="PROSITE" id="PS50943"/>
    </source>
</evidence>
<dbReference type="CDD" id="cd00093">
    <property type="entry name" value="HTH_XRE"/>
    <property type="match status" value="1"/>
</dbReference>
<sequence>MGGERRPPQGRDRAIGAQLRAIRLKYTDLTADQAAKRMSWTGPTLSRTENGKRHITSEDVAALLMVYKVPRKLREQMIENAKIGCQTGWWSADMPGVLPDAGALASYEVDARAITDWASNLVPGLLQTREYSVAYMLADGVSPDDVERRWQVREMRQSRLSHIDYTAFIYEPVLRKPLGGREAYREQLKHLCNAYDRGIGVRIVRDMSPALLHSWMLLEFPRATPMVHVELLRSSVFLYDQEVGPYLDVHARMASKAMSSLESRNAINGILERL</sequence>
<dbReference type="Proteomes" id="UP001596157">
    <property type="component" value="Unassembled WGS sequence"/>
</dbReference>
<dbReference type="EMBL" id="JBHSKF010000010">
    <property type="protein sequence ID" value="MFC5289222.1"/>
    <property type="molecule type" value="Genomic_DNA"/>
</dbReference>
<dbReference type="PROSITE" id="PS50943">
    <property type="entry name" value="HTH_CROC1"/>
    <property type="match status" value="1"/>
</dbReference>
<dbReference type="Gene3D" id="1.10.260.40">
    <property type="entry name" value="lambda repressor-like DNA-binding domains"/>
    <property type="match status" value="1"/>
</dbReference>
<evidence type="ECO:0000313" key="3">
    <source>
        <dbReference type="Proteomes" id="UP001596157"/>
    </source>
</evidence>
<feature type="domain" description="HTH cro/C1-type" evidence="1">
    <location>
        <begin position="19"/>
        <end position="73"/>
    </location>
</feature>
<gene>
    <name evidence="2" type="ORF">ACFPM7_19395</name>
</gene>
<dbReference type="InterPro" id="IPR043917">
    <property type="entry name" value="DUF5753"/>
</dbReference>
<dbReference type="RefSeq" id="WP_378249070.1">
    <property type="nucleotide sequence ID" value="NZ_JBHSKF010000010.1"/>
</dbReference>
<proteinExistence type="predicted"/>
<evidence type="ECO:0000313" key="2">
    <source>
        <dbReference type="EMBL" id="MFC5289222.1"/>
    </source>
</evidence>
<dbReference type="SUPFAM" id="SSF47413">
    <property type="entry name" value="lambda repressor-like DNA-binding domains"/>
    <property type="match status" value="1"/>
</dbReference>
<name>A0ABW0EQV0_9PSEU</name>
<comment type="caution">
    <text evidence="2">The sequence shown here is derived from an EMBL/GenBank/DDBJ whole genome shotgun (WGS) entry which is preliminary data.</text>
</comment>
<dbReference type="Pfam" id="PF13560">
    <property type="entry name" value="HTH_31"/>
    <property type="match status" value="1"/>
</dbReference>
<dbReference type="InterPro" id="IPR010982">
    <property type="entry name" value="Lambda_DNA-bd_dom_sf"/>
</dbReference>
<dbReference type="Pfam" id="PF19054">
    <property type="entry name" value="DUF5753"/>
    <property type="match status" value="1"/>
</dbReference>
<keyword evidence="3" id="KW-1185">Reference proteome</keyword>